<dbReference type="EMBL" id="QWIL01000918">
    <property type="protein sequence ID" value="RMY10791.1"/>
    <property type="molecule type" value="Genomic_DNA"/>
</dbReference>
<dbReference type="Proteomes" id="UP000271337">
    <property type="component" value="Unassembled WGS sequence"/>
</dbReference>
<evidence type="ECO:0000313" key="1">
    <source>
        <dbReference type="EMBL" id="RMY10791.1"/>
    </source>
</evidence>
<protein>
    <submittedName>
        <fullName evidence="1">Uncharacterized protein</fullName>
    </submittedName>
</protein>
<comment type="caution">
    <text evidence="1">The sequence shown here is derived from an EMBL/GenBank/DDBJ whole genome shotgun (WGS) entry which is preliminary data.</text>
</comment>
<proteinExistence type="predicted"/>
<dbReference type="AlphaFoldDB" id="A0A3M6Z725"/>
<dbReference type="VEuPathDB" id="FungiDB:BTJ68_08092"/>
<organism evidence="1 2">
    <name type="scientific">Hortaea werneckii</name>
    <name type="common">Black yeast</name>
    <name type="synonym">Cladosporium werneckii</name>
    <dbReference type="NCBI Taxonomy" id="91943"/>
    <lineage>
        <taxon>Eukaryota</taxon>
        <taxon>Fungi</taxon>
        <taxon>Dikarya</taxon>
        <taxon>Ascomycota</taxon>
        <taxon>Pezizomycotina</taxon>
        <taxon>Dothideomycetes</taxon>
        <taxon>Dothideomycetidae</taxon>
        <taxon>Mycosphaerellales</taxon>
        <taxon>Teratosphaeriaceae</taxon>
        <taxon>Hortaea</taxon>
    </lineage>
</organism>
<gene>
    <name evidence="1" type="ORF">D0867_08282</name>
</gene>
<sequence length="131" mass="14872">MVSLLPPPSLHHSYPVIPNRLAFQFSSAQTFVDHNHCGRYITTFPKTFPYQTMPYNTQLRETLCRLGIEQLPAIMDEPEWDNQQPVQGFPHGLPVRTMPVPGRRCPACLSRGQTVWVIPGKRCPQCGTEVN</sequence>
<reference evidence="1 2" key="1">
    <citation type="journal article" date="2018" name="BMC Genomics">
        <title>Genomic evidence for intraspecific hybridization in a clonal and extremely halotolerant yeast.</title>
        <authorList>
            <person name="Gostincar C."/>
            <person name="Stajich J.E."/>
            <person name="Zupancic J."/>
            <person name="Zalar P."/>
            <person name="Gunde-Cimerman N."/>
        </authorList>
    </citation>
    <scope>NUCLEOTIDE SEQUENCE [LARGE SCALE GENOMIC DNA]</scope>
    <source>
        <strain evidence="1 2">EXF-6669</strain>
    </source>
</reference>
<accession>A0A3M6Z725</accession>
<name>A0A3M6Z725_HORWE</name>
<dbReference type="OrthoDB" id="6133115at2759"/>
<evidence type="ECO:0000313" key="2">
    <source>
        <dbReference type="Proteomes" id="UP000271337"/>
    </source>
</evidence>